<protein>
    <submittedName>
        <fullName evidence="1">Uncharacterized protein</fullName>
    </submittedName>
</protein>
<dbReference type="EMBL" id="JBHSIS010000006">
    <property type="protein sequence ID" value="MFC4854262.1"/>
    <property type="molecule type" value="Genomic_DNA"/>
</dbReference>
<dbReference type="Proteomes" id="UP001595859">
    <property type="component" value="Unassembled WGS sequence"/>
</dbReference>
<evidence type="ECO:0000313" key="2">
    <source>
        <dbReference type="Proteomes" id="UP001595859"/>
    </source>
</evidence>
<sequence length="65" mass="7149">MGQDLNVGSWVIVRHGCPIAYCFNGEEVEFRLGSRQDGVDFVFEVAALAAFVETSQEVLAELTRA</sequence>
<name>A0ABV9RZ44_9PSEU</name>
<keyword evidence="2" id="KW-1185">Reference proteome</keyword>
<organism evidence="1 2">
    <name type="scientific">Actinophytocola glycyrrhizae</name>
    <dbReference type="NCBI Taxonomy" id="2044873"/>
    <lineage>
        <taxon>Bacteria</taxon>
        <taxon>Bacillati</taxon>
        <taxon>Actinomycetota</taxon>
        <taxon>Actinomycetes</taxon>
        <taxon>Pseudonocardiales</taxon>
        <taxon>Pseudonocardiaceae</taxon>
    </lineage>
</organism>
<proteinExistence type="predicted"/>
<gene>
    <name evidence="1" type="ORF">ACFPCV_12180</name>
</gene>
<evidence type="ECO:0000313" key="1">
    <source>
        <dbReference type="EMBL" id="MFC4854262.1"/>
    </source>
</evidence>
<dbReference type="RefSeq" id="WP_378056209.1">
    <property type="nucleotide sequence ID" value="NZ_JBHSIS010000006.1"/>
</dbReference>
<accession>A0ABV9RZ44</accession>
<comment type="caution">
    <text evidence="1">The sequence shown here is derived from an EMBL/GenBank/DDBJ whole genome shotgun (WGS) entry which is preliminary data.</text>
</comment>
<reference evidence="2" key="1">
    <citation type="journal article" date="2019" name="Int. J. Syst. Evol. Microbiol.">
        <title>The Global Catalogue of Microorganisms (GCM) 10K type strain sequencing project: providing services to taxonomists for standard genome sequencing and annotation.</title>
        <authorList>
            <consortium name="The Broad Institute Genomics Platform"/>
            <consortium name="The Broad Institute Genome Sequencing Center for Infectious Disease"/>
            <person name="Wu L."/>
            <person name="Ma J."/>
        </authorList>
    </citation>
    <scope>NUCLEOTIDE SEQUENCE [LARGE SCALE GENOMIC DNA]</scope>
    <source>
        <strain evidence="2">ZS-22-S1</strain>
    </source>
</reference>